<comment type="caution">
    <text evidence="1">The sequence shown here is derived from an EMBL/GenBank/DDBJ whole genome shotgun (WGS) entry which is preliminary data.</text>
</comment>
<gene>
    <name evidence="1" type="ORF">GRJ2_000820500</name>
</gene>
<evidence type="ECO:0000313" key="2">
    <source>
        <dbReference type="Proteomes" id="UP001623348"/>
    </source>
</evidence>
<protein>
    <submittedName>
        <fullName evidence="1">Uncharacterized protein</fullName>
    </submittedName>
</protein>
<proteinExistence type="predicted"/>
<dbReference type="EMBL" id="BAAFJT010000002">
    <property type="protein sequence ID" value="GAB0183552.1"/>
    <property type="molecule type" value="Genomic_DNA"/>
</dbReference>
<dbReference type="AlphaFoldDB" id="A0ABC9WFU8"/>
<keyword evidence="2" id="KW-1185">Reference proteome</keyword>
<dbReference type="PANTHER" id="PTHR33395">
    <property type="entry name" value="TRANSCRIPTASE, PUTATIVE-RELATED-RELATED"/>
    <property type="match status" value="1"/>
</dbReference>
<accession>A0ABC9WFU8</accession>
<dbReference type="Proteomes" id="UP001623348">
    <property type="component" value="Unassembled WGS sequence"/>
</dbReference>
<dbReference type="PANTHER" id="PTHR33395:SF22">
    <property type="entry name" value="REVERSE TRANSCRIPTASE DOMAIN-CONTAINING PROTEIN"/>
    <property type="match status" value="1"/>
</dbReference>
<organism evidence="1 2">
    <name type="scientific">Grus japonensis</name>
    <name type="common">Japanese crane</name>
    <name type="synonym">Red-crowned crane</name>
    <dbReference type="NCBI Taxonomy" id="30415"/>
    <lineage>
        <taxon>Eukaryota</taxon>
        <taxon>Metazoa</taxon>
        <taxon>Chordata</taxon>
        <taxon>Craniata</taxon>
        <taxon>Vertebrata</taxon>
        <taxon>Euteleostomi</taxon>
        <taxon>Archelosauria</taxon>
        <taxon>Archosauria</taxon>
        <taxon>Dinosauria</taxon>
        <taxon>Saurischia</taxon>
        <taxon>Theropoda</taxon>
        <taxon>Coelurosauria</taxon>
        <taxon>Aves</taxon>
        <taxon>Neognathae</taxon>
        <taxon>Neoaves</taxon>
        <taxon>Gruiformes</taxon>
        <taxon>Gruidae</taxon>
        <taxon>Grus</taxon>
    </lineage>
</organism>
<reference evidence="1 2" key="1">
    <citation type="submission" date="2024-06" db="EMBL/GenBank/DDBJ databases">
        <title>The draft genome of Grus japonensis, version 3.</title>
        <authorList>
            <person name="Nabeshima K."/>
            <person name="Suzuki S."/>
            <person name="Onuma M."/>
        </authorList>
    </citation>
    <scope>NUCLEOTIDE SEQUENCE [LARGE SCALE GENOMIC DNA]</scope>
    <source>
        <strain evidence="1 2">451A</strain>
    </source>
</reference>
<sequence>MNKQSRRLLECIEDNFLSQVIDSPTREDAILDLMVTNASELIGDIKIGGCLGCSDHALLKFTVLRDMGQVKSKVRTLNFRKEKFQLFKELVSRTPWETAPRDKRAEESWQIFKDAFCRAELSIPRSKKSGKEGKRLAGMSQDLLVKLKVKKERHRQCKQGSWKQYRDTAWLCRDGVRKAKAQLELNLARDAKNNNKGFYRYVSQKRMVKESVPPVNTTGKLVMTDKENMRYSTTFASVFTGNLSSHNSRVHGLQDRD</sequence>
<name>A0ABC9WFU8_GRUJA</name>
<evidence type="ECO:0000313" key="1">
    <source>
        <dbReference type="EMBL" id="GAB0183552.1"/>
    </source>
</evidence>